<evidence type="ECO:0000256" key="1">
    <source>
        <dbReference type="SAM" id="MobiDB-lite"/>
    </source>
</evidence>
<dbReference type="AlphaFoldDB" id="A0A1V0UT97"/>
<evidence type="ECO:0000256" key="2">
    <source>
        <dbReference type="SAM" id="Phobius"/>
    </source>
</evidence>
<feature type="transmembrane region" description="Helical" evidence="2">
    <location>
        <begin position="21"/>
        <end position="41"/>
    </location>
</feature>
<protein>
    <recommendedName>
        <fullName evidence="3">DUF4340 domain-containing protein</fullName>
    </recommendedName>
</protein>
<keyword evidence="2" id="KW-0812">Transmembrane</keyword>
<dbReference type="Proteomes" id="UP000192727">
    <property type="component" value="Chromosome"/>
</dbReference>
<evidence type="ECO:0000259" key="3">
    <source>
        <dbReference type="Pfam" id="PF14238"/>
    </source>
</evidence>
<feature type="compositionally biased region" description="Pro residues" evidence="1">
    <location>
        <begin position="344"/>
        <end position="353"/>
    </location>
</feature>
<name>A0A1V0UT97_9BACL</name>
<evidence type="ECO:0000313" key="4">
    <source>
        <dbReference type="EMBL" id="ARF68505.1"/>
    </source>
</evidence>
<accession>A0A1V0UT97</accession>
<feature type="domain" description="DUF4340" evidence="3">
    <location>
        <begin position="89"/>
        <end position="262"/>
    </location>
</feature>
<gene>
    <name evidence="4" type="ORF">B7C51_12835</name>
</gene>
<keyword evidence="2" id="KW-1133">Transmembrane helix</keyword>
<dbReference type="EMBL" id="CP020557">
    <property type="protein sequence ID" value="ARF68505.1"/>
    <property type="molecule type" value="Genomic_DNA"/>
</dbReference>
<feature type="region of interest" description="Disordered" evidence="1">
    <location>
        <begin position="321"/>
        <end position="353"/>
    </location>
</feature>
<reference evidence="4 5" key="1">
    <citation type="submission" date="2017-03" db="EMBL/GenBank/DDBJ databases">
        <title>Paenibacillus larvae genome sequencing.</title>
        <authorList>
            <person name="Dingman D.W."/>
        </authorList>
    </citation>
    <scope>NUCLEOTIDE SEQUENCE [LARGE SCALE GENOMIC DNA]</scope>
    <source>
        <strain evidence="4 5">SAG 10367</strain>
    </source>
</reference>
<dbReference type="InterPro" id="IPR025641">
    <property type="entry name" value="DUF4340"/>
</dbReference>
<sequence>MLPSVLPRAWRTDLVEEEKRMRKFIPTLLALAVFIGLFWYASGHSFFKKEDETAEKTSPVFSMKKEDVQGIYVKTDKGETELSLKDGNWTMQKPQEQPINSNLVGSWLDTYVSLNREDIVEDQASDLAKYGLDKPAAEYRVTLKDGTSKVLQTGENLPTGDSVYAKLAGSDQVFPVTGQSLEQLSKAPIDFVDCSPAKFDSDKVTKLDFSWNNQTWTLIKQEPDKSMAEAKWTLNNEEIPGTMVSSRLDKLSSLSTEKLVEPASNHTDIKGELRIEVTEVKDGQETKSVYLGQSSKDLVWMMKEGGPWAYAIPVSGVQDLASQGKLTDEEKKQIEEEKTATSPSPSPSATPTP</sequence>
<evidence type="ECO:0000313" key="5">
    <source>
        <dbReference type="Proteomes" id="UP000192727"/>
    </source>
</evidence>
<organism evidence="4 5">
    <name type="scientific">Paenibacillus larvae subsp. pulvifaciens</name>
    <dbReference type="NCBI Taxonomy" id="1477"/>
    <lineage>
        <taxon>Bacteria</taxon>
        <taxon>Bacillati</taxon>
        <taxon>Bacillota</taxon>
        <taxon>Bacilli</taxon>
        <taxon>Bacillales</taxon>
        <taxon>Paenibacillaceae</taxon>
        <taxon>Paenibacillus</taxon>
    </lineage>
</organism>
<feature type="compositionally biased region" description="Basic and acidic residues" evidence="1">
    <location>
        <begin position="326"/>
        <end position="339"/>
    </location>
</feature>
<dbReference type="Pfam" id="PF14238">
    <property type="entry name" value="DUF4340"/>
    <property type="match status" value="1"/>
</dbReference>
<proteinExistence type="predicted"/>
<keyword evidence="2" id="KW-0472">Membrane</keyword>